<name>A0A066RR92_9GAMM</name>
<accession>A0A066RR92</accession>
<proteinExistence type="predicted"/>
<protein>
    <submittedName>
        <fullName evidence="1">Uncharacterized protein</fullName>
    </submittedName>
</protein>
<keyword evidence="2" id="KW-1185">Reference proteome</keyword>
<sequence length="141" mass="16014">MYYLGKRSLGRLHRLHPSLAACVAIAISESDVDFTVSETVRTKERQHQLYYGTPKRTWTLNSKHLVQQDGFSHAVDLVPLQGGQPAWDKCPLVKDAMFKAAERVGVKLCWGGDWNQNGDSRDEHQRGSYDGPHFELIEQFS</sequence>
<reference evidence="1 2" key="1">
    <citation type="submission" date="2014-04" db="EMBL/GenBank/DDBJ databases">
        <title>Draft genome sequence of Photobacterium halotolerans S2753: a solonamide, ngercheumicin and holomycin producer.</title>
        <authorList>
            <person name="Machado H.R."/>
            <person name="Gram L."/>
        </authorList>
    </citation>
    <scope>NUCLEOTIDE SEQUENCE [LARGE SCALE GENOMIC DNA]</scope>
    <source>
        <strain evidence="1 2">S2753</strain>
    </source>
</reference>
<dbReference type="CDD" id="cd14845">
    <property type="entry name" value="L-Ala-D-Glu_peptidase_like"/>
    <property type="match status" value="1"/>
</dbReference>
<dbReference type="InterPro" id="IPR009045">
    <property type="entry name" value="Zn_M74/Hedgehog-like"/>
</dbReference>
<dbReference type="Gene3D" id="3.30.1380.10">
    <property type="match status" value="1"/>
</dbReference>
<gene>
    <name evidence="1" type="ORF">EA58_03775</name>
</gene>
<dbReference type="RefSeq" id="WP_036748994.1">
    <property type="nucleotide sequence ID" value="NZ_JAGSGC010000002.1"/>
</dbReference>
<organism evidence="1 2">
    <name type="scientific">Photobacterium galatheae</name>
    <dbReference type="NCBI Taxonomy" id="1654360"/>
    <lineage>
        <taxon>Bacteria</taxon>
        <taxon>Pseudomonadati</taxon>
        <taxon>Pseudomonadota</taxon>
        <taxon>Gammaproteobacteria</taxon>
        <taxon>Vibrionales</taxon>
        <taxon>Vibrionaceae</taxon>
        <taxon>Photobacterium</taxon>
    </lineage>
</organism>
<evidence type="ECO:0000313" key="2">
    <source>
        <dbReference type="Proteomes" id="UP000027192"/>
    </source>
</evidence>
<evidence type="ECO:0000313" key="1">
    <source>
        <dbReference type="EMBL" id="KDM92884.1"/>
    </source>
</evidence>
<comment type="caution">
    <text evidence="1">The sequence shown here is derived from an EMBL/GenBank/DDBJ whole genome shotgun (WGS) entry which is preliminary data.</text>
</comment>
<dbReference type="AlphaFoldDB" id="A0A066RR92"/>
<dbReference type="STRING" id="1654360.EA58_03775"/>
<dbReference type="Proteomes" id="UP000027192">
    <property type="component" value="Unassembled WGS sequence"/>
</dbReference>
<dbReference type="OrthoDB" id="8479979at2"/>
<dbReference type="EMBL" id="JMIB01000005">
    <property type="protein sequence ID" value="KDM92884.1"/>
    <property type="molecule type" value="Genomic_DNA"/>
</dbReference>
<dbReference type="SUPFAM" id="SSF55166">
    <property type="entry name" value="Hedgehog/DD-peptidase"/>
    <property type="match status" value="1"/>
</dbReference>